<dbReference type="AlphaFoldDB" id="A0A5J6WAF8"/>
<dbReference type="GO" id="GO:0003924">
    <property type="term" value="F:GTPase activity"/>
    <property type="evidence" value="ECO:0007669"/>
    <property type="project" value="UniProtKB-UniRule"/>
</dbReference>
<dbReference type="InterPro" id="IPR035647">
    <property type="entry name" value="EFG_III/V"/>
</dbReference>
<keyword evidence="6 12" id="KW-0342">GTP-binding</keyword>
<keyword evidence="5 12" id="KW-0648">Protein biosynthesis</keyword>
<dbReference type="CDD" id="cd03699">
    <property type="entry name" value="EF4_II"/>
    <property type="match status" value="1"/>
</dbReference>
<proteinExistence type="inferred from homology"/>
<evidence type="ECO:0000256" key="5">
    <source>
        <dbReference type="ARBA" id="ARBA00022917"/>
    </source>
</evidence>
<evidence type="ECO:0000256" key="10">
    <source>
        <dbReference type="ARBA" id="ARBA00061052"/>
    </source>
</evidence>
<dbReference type="NCBIfam" id="TIGR00231">
    <property type="entry name" value="small_GTP"/>
    <property type="match status" value="1"/>
</dbReference>
<sequence>MSSISIRKKNFCIIAHIDHGKSTLADRFIQKAKIISDRDFKSQMLDNMDIERERGITIKSQAVTITYKSNDGNCYELNFVDTPGHVDFSYEVSRAISSCEGALLLIDASQGIQAQTVSNFYMAFEHDLEIIPVINKIDLPNANIDFVKKQIKSDLGLNEEIAISISAKNGIGIDDLLEAICKYVPSPRGSVKDPLRALIFDSHYDSYRGVVVHFRIFEGQIKTGDKIKLMHTGSEHLIEEIGIFKISLERKDSLEAGDVGYFIAGIKNISDVKIGDTVTLCDFTALSPLEGFKEVKPVVFSSVYPVDANQYDDLLKAMDRLKLNDASLTFEKDSSSALGHGFKCGFLGLLHLEVIQERIEREFNLNVILTSPSVRYKIIPKKGESYFIETPEQFPGNESIESVLEPYIKANIIVPTEFLGNIMSVCLLKRGVQTNLIYLDTKRVELIYKMPLSEILFDFYDKIKSVSRGYASFDYELLDYEYTDLVRLDILVNGDRVDALSQLVFKDSARTKAVVICKKLKEEIARQQFRIAIQGAIGSNVIARETISPVRKDVTAKCYGGDITRKRKLLEKQKEGKKRMKMVGNVEIPQSAFLAVLKSNDN</sequence>
<evidence type="ECO:0000256" key="2">
    <source>
        <dbReference type="ARBA" id="ARBA00022475"/>
    </source>
</evidence>
<comment type="subcellular location">
    <subcellularLocation>
        <location evidence="12">Cell membrane</location>
        <topology evidence="12">Peripheral membrane protein</topology>
        <orientation evidence="12">Cytoplasmic side</orientation>
    </subcellularLocation>
</comment>
<dbReference type="KEGG" id="bmat:DB723_00425"/>
<dbReference type="InterPro" id="IPR031157">
    <property type="entry name" value="G_TR_CS"/>
</dbReference>
<dbReference type="FunFam" id="3.30.70.2570:FF:000001">
    <property type="entry name" value="Translation factor GUF1, mitochondrial"/>
    <property type="match status" value="1"/>
</dbReference>
<dbReference type="SUPFAM" id="SSF54980">
    <property type="entry name" value="EF-G C-terminal domain-like"/>
    <property type="match status" value="2"/>
</dbReference>
<evidence type="ECO:0000256" key="6">
    <source>
        <dbReference type="ARBA" id="ARBA00023134"/>
    </source>
</evidence>
<evidence type="ECO:0000256" key="7">
    <source>
        <dbReference type="ARBA" id="ARBA00023136"/>
    </source>
</evidence>
<dbReference type="InterPro" id="IPR004161">
    <property type="entry name" value="EFTu-like_2"/>
</dbReference>
<organism evidence="14 15">
    <name type="scientific">Borrelia maritima</name>
    <dbReference type="NCBI Taxonomy" id="2761123"/>
    <lineage>
        <taxon>Bacteria</taxon>
        <taxon>Pseudomonadati</taxon>
        <taxon>Spirochaetota</taxon>
        <taxon>Spirochaetia</taxon>
        <taxon>Spirochaetales</taxon>
        <taxon>Borreliaceae</taxon>
        <taxon>Borrelia</taxon>
    </lineage>
</organism>
<comment type="function">
    <text evidence="9 12">Required for accurate and efficient protein synthesis under certain stress conditions. May act as a fidelity factor of the translation reaction, by catalyzing a one-codon backward translocation of tRNAs on improperly translocated ribosomes. Back-translocation proceeds from a post-translocation (POST) complex to a pre-translocation (PRE) complex, thus giving elongation factor G a second chance to translocate the tRNAs correctly. Binds to ribosomes in a GTP-dependent manner.</text>
</comment>
<evidence type="ECO:0000313" key="14">
    <source>
        <dbReference type="EMBL" id="QFI14243.1"/>
    </source>
</evidence>
<dbReference type="FunFam" id="3.30.70.870:FF:000004">
    <property type="entry name" value="Translation factor GUF1, mitochondrial"/>
    <property type="match status" value="1"/>
</dbReference>
<dbReference type="PRINTS" id="PR00315">
    <property type="entry name" value="ELONGATNFCT"/>
</dbReference>
<dbReference type="InterPro" id="IPR038363">
    <property type="entry name" value="LepA_C_sf"/>
</dbReference>
<evidence type="ECO:0000313" key="15">
    <source>
        <dbReference type="Proteomes" id="UP000326393"/>
    </source>
</evidence>
<dbReference type="GO" id="GO:0005525">
    <property type="term" value="F:GTP binding"/>
    <property type="evidence" value="ECO:0007669"/>
    <property type="project" value="UniProtKB-UniRule"/>
</dbReference>
<evidence type="ECO:0000256" key="3">
    <source>
        <dbReference type="ARBA" id="ARBA00022741"/>
    </source>
</evidence>
<evidence type="ECO:0000256" key="1">
    <source>
        <dbReference type="ARBA" id="ARBA00005454"/>
    </source>
</evidence>
<feature type="binding site" evidence="12">
    <location>
        <begin position="18"/>
        <end position="23"/>
    </location>
    <ligand>
        <name>GTP</name>
        <dbReference type="ChEBI" id="CHEBI:37565"/>
    </ligand>
</feature>
<dbReference type="EMBL" id="CP044535">
    <property type="protein sequence ID" value="QFI14243.1"/>
    <property type="molecule type" value="Genomic_DNA"/>
</dbReference>
<dbReference type="SUPFAM" id="SSF52540">
    <property type="entry name" value="P-loop containing nucleoside triphosphate hydrolases"/>
    <property type="match status" value="1"/>
</dbReference>
<dbReference type="Pfam" id="PF14492">
    <property type="entry name" value="EFG_III"/>
    <property type="match status" value="1"/>
</dbReference>
<dbReference type="Gene3D" id="3.30.70.870">
    <property type="entry name" value="Elongation Factor G (Translational Gtpase), domain 3"/>
    <property type="match status" value="1"/>
</dbReference>
<name>A0A5J6WAF8_9SPIR</name>
<dbReference type="Pfam" id="PF03144">
    <property type="entry name" value="GTP_EFTU_D2"/>
    <property type="match status" value="1"/>
</dbReference>
<dbReference type="Pfam" id="PF00009">
    <property type="entry name" value="GTP_EFTU"/>
    <property type="match status" value="1"/>
</dbReference>
<dbReference type="InterPro" id="IPR006297">
    <property type="entry name" value="EF-4"/>
</dbReference>
<reference evidence="15" key="1">
    <citation type="submission" date="2019-10" db="EMBL/GenBank/DDBJ databases">
        <title>Borrelia maritima sp. nov., a novel species of the Borrelia burgdorferi sensu lato complex, occupies a basal position to North American species.</title>
        <authorList>
            <person name="Margos G."/>
            <person name="Fedorova N."/>
            <person name="Becker N.S."/>
            <person name="Kleinjan J.E."/>
            <person name="Marosevic D."/>
            <person name="Krebs S."/>
            <person name="Hui L."/>
            <person name="Fingerle V."/>
            <person name="Lane R.S."/>
        </authorList>
    </citation>
    <scope>NUCLEOTIDE SEQUENCE [LARGE SCALE GENOMIC DNA]</scope>
    <source>
        <strain evidence="15">CA690</strain>
    </source>
</reference>
<dbReference type="Gene3D" id="2.40.30.10">
    <property type="entry name" value="Translation factors"/>
    <property type="match status" value="1"/>
</dbReference>
<dbReference type="CDD" id="cd01890">
    <property type="entry name" value="LepA"/>
    <property type="match status" value="1"/>
</dbReference>
<dbReference type="GO" id="GO:0045727">
    <property type="term" value="P:positive regulation of translation"/>
    <property type="evidence" value="ECO:0007669"/>
    <property type="project" value="UniProtKB-UniRule"/>
</dbReference>
<comment type="catalytic activity">
    <reaction evidence="8 12">
        <text>GTP + H2O = GDP + phosphate + H(+)</text>
        <dbReference type="Rhea" id="RHEA:19669"/>
        <dbReference type="ChEBI" id="CHEBI:15377"/>
        <dbReference type="ChEBI" id="CHEBI:15378"/>
        <dbReference type="ChEBI" id="CHEBI:37565"/>
        <dbReference type="ChEBI" id="CHEBI:43474"/>
        <dbReference type="ChEBI" id="CHEBI:58189"/>
        <dbReference type="EC" id="3.6.5.n1"/>
    </reaction>
</comment>
<dbReference type="RefSeq" id="WP_151551314.1">
    <property type="nucleotide sequence ID" value="NZ_CP044535.1"/>
</dbReference>
<dbReference type="InterPro" id="IPR035654">
    <property type="entry name" value="LepA_IV"/>
</dbReference>
<dbReference type="GO" id="GO:0003746">
    <property type="term" value="F:translation elongation factor activity"/>
    <property type="evidence" value="ECO:0007669"/>
    <property type="project" value="UniProtKB-UniRule"/>
</dbReference>
<keyword evidence="3 12" id="KW-0547">Nucleotide-binding</keyword>
<dbReference type="InterPro" id="IPR000640">
    <property type="entry name" value="EFG_V-like"/>
</dbReference>
<feature type="domain" description="Tr-type G" evidence="13">
    <location>
        <begin position="6"/>
        <end position="188"/>
    </location>
</feature>
<protein>
    <recommendedName>
        <fullName evidence="11 12">Elongation factor 4</fullName>
        <shortName evidence="12">EF-4</shortName>
        <ecNumber evidence="11 12">3.6.5.n1</ecNumber>
    </recommendedName>
    <alternativeName>
        <fullName evidence="12">Ribosomal back-translocase LepA</fullName>
    </alternativeName>
</protein>
<keyword evidence="7 12" id="KW-0472">Membrane</keyword>
<comment type="similarity">
    <text evidence="1 12">Belongs to the TRAFAC class translation factor GTPase superfamily. Classic translation factor GTPase family. LepA subfamily.</text>
</comment>
<dbReference type="FunFam" id="2.40.30.10:FF:000015">
    <property type="entry name" value="Translation factor GUF1, mitochondrial"/>
    <property type="match status" value="1"/>
</dbReference>
<dbReference type="InterPro" id="IPR041095">
    <property type="entry name" value="EFG_II"/>
</dbReference>
<dbReference type="PANTHER" id="PTHR43512:SF4">
    <property type="entry name" value="TRANSLATION FACTOR GUF1 HOMOLOG, CHLOROPLASTIC"/>
    <property type="match status" value="1"/>
</dbReference>
<dbReference type="OrthoDB" id="9804431at2"/>
<dbReference type="HAMAP" id="MF_00071">
    <property type="entry name" value="LepA"/>
    <property type="match status" value="1"/>
</dbReference>
<comment type="similarity">
    <text evidence="10">Belongs to the GTP-binding elongation factor family. LepA subfamily.</text>
</comment>
<keyword evidence="15" id="KW-1185">Reference proteome</keyword>
<evidence type="ECO:0000256" key="8">
    <source>
        <dbReference type="ARBA" id="ARBA00050293"/>
    </source>
</evidence>
<dbReference type="InterPro" id="IPR000795">
    <property type="entry name" value="T_Tr_GTP-bd_dom"/>
</dbReference>
<keyword evidence="2 12" id="KW-1003">Cell membrane</keyword>
<dbReference type="PANTHER" id="PTHR43512">
    <property type="entry name" value="TRANSLATION FACTOR GUF1-RELATED"/>
    <property type="match status" value="1"/>
</dbReference>
<dbReference type="FunFam" id="3.30.70.240:FF:000007">
    <property type="entry name" value="Translation factor GUF1, mitochondrial"/>
    <property type="match status" value="1"/>
</dbReference>
<dbReference type="EC" id="3.6.5.n1" evidence="11 12"/>
<dbReference type="CDD" id="cd16260">
    <property type="entry name" value="EF4_III"/>
    <property type="match status" value="1"/>
</dbReference>
<dbReference type="GO" id="GO:0005886">
    <property type="term" value="C:plasma membrane"/>
    <property type="evidence" value="ECO:0007669"/>
    <property type="project" value="UniProtKB-SubCell"/>
</dbReference>
<dbReference type="PROSITE" id="PS51722">
    <property type="entry name" value="G_TR_2"/>
    <property type="match status" value="1"/>
</dbReference>
<dbReference type="Proteomes" id="UP000326393">
    <property type="component" value="Chromosome"/>
</dbReference>
<feature type="binding site" evidence="12">
    <location>
        <begin position="135"/>
        <end position="138"/>
    </location>
    <ligand>
        <name>GTP</name>
        <dbReference type="ChEBI" id="CHEBI:37565"/>
    </ligand>
</feature>
<dbReference type="FunFam" id="3.40.50.300:FF:000078">
    <property type="entry name" value="Elongation factor 4"/>
    <property type="match status" value="1"/>
</dbReference>
<dbReference type="Gene3D" id="3.30.70.2570">
    <property type="entry name" value="Elongation factor 4, C-terminal domain"/>
    <property type="match status" value="1"/>
</dbReference>
<dbReference type="CDD" id="cd03709">
    <property type="entry name" value="lepA_C"/>
    <property type="match status" value="1"/>
</dbReference>
<evidence type="ECO:0000256" key="12">
    <source>
        <dbReference type="HAMAP-Rule" id="MF_00071"/>
    </source>
</evidence>
<reference evidence="14 15" key="2">
    <citation type="journal article" date="2020" name="Int. J. Syst. Evol. Microbiol.">
        <title>Borrelia maritima sp. nov., a novel species of the Borrelia burgdorferi sensu lato complex, occupying a basal position to North American species.</title>
        <authorList>
            <person name="Margos G."/>
            <person name="Fedorova N."/>
            <person name="Becker N.S."/>
            <person name="Kleinjan J.E."/>
            <person name="Marosevic D."/>
            <person name="Krebs S."/>
            <person name="Hui L."/>
            <person name="Fingerle V."/>
            <person name="Lane R.S."/>
        </authorList>
    </citation>
    <scope>NUCLEOTIDE SEQUENCE [LARGE SCALE GENOMIC DNA]</scope>
    <source>
        <strain evidence="14 15">CA690</strain>
    </source>
</reference>
<evidence type="ECO:0000259" key="13">
    <source>
        <dbReference type="PROSITE" id="PS51722"/>
    </source>
</evidence>
<dbReference type="GO" id="GO:0043022">
    <property type="term" value="F:ribosome binding"/>
    <property type="evidence" value="ECO:0007669"/>
    <property type="project" value="UniProtKB-UniRule"/>
</dbReference>
<dbReference type="Pfam" id="PF06421">
    <property type="entry name" value="LepA_C"/>
    <property type="match status" value="1"/>
</dbReference>
<dbReference type="InterPro" id="IPR027417">
    <property type="entry name" value="P-loop_NTPase"/>
</dbReference>
<dbReference type="NCBIfam" id="TIGR01393">
    <property type="entry name" value="lepA"/>
    <property type="match status" value="1"/>
</dbReference>
<dbReference type="SMART" id="SM00838">
    <property type="entry name" value="EFG_C"/>
    <property type="match status" value="1"/>
</dbReference>
<dbReference type="Gene3D" id="3.40.50.300">
    <property type="entry name" value="P-loop containing nucleotide triphosphate hydrolases"/>
    <property type="match status" value="1"/>
</dbReference>
<gene>
    <name evidence="12 14" type="primary">lepA</name>
    <name evidence="14" type="ORF">DB723_00425</name>
</gene>
<evidence type="ECO:0000256" key="9">
    <source>
        <dbReference type="ARBA" id="ARBA00057626"/>
    </source>
</evidence>
<keyword evidence="4 12" id="KW-0378">Hydrolase</keyword>
<keyword evidence="14" id="KW-0251">Elongation factor</keyword>
<dbReference type="Gene3D" id="3.30.70.240">
    <property type="match status" value="1"/>
</dbReference>
<dbReference type="Pfam" id="PF00679">
    <property type="entry name" value="EFG_C"/>
    <property type="match status" value="1"/>
</dbReference>
<dbReference type="InterPro" id="IPR013842">
    <property type="entry name" value="LepA_CTD"/>
</dbReference>
<dbReference type="PROSITE" id="PS00301">
    <property type="entry name" value="G_TR_1"/>
    <property type="match status" value="1"/>
</dbReference>
<evidence type="ECO:0000256" key="4">
    <source>
        <dbReference type="ARBA" id="ARBA00022801"/>
    </source>
</evidence>
<accession>A0A5J6WAF8</accession>
<dbReference type="InterPro" id="IPR005225">
    <property type="entry name" value="Small_GTP-bd"/>
</dbReference>
<evidence type="ECO:0000256" key="11">
    <source>
        <dbReference type="ARBA" id="ARBA00066744"/>
    </source>
</evidence>